<sequence length="517" mass="57661">MTKMYTSDTSLMAMFVHDLLSLTCFLTSHPIHFAYLIFFSPYLFSLFSFLSPLLLSTLLSLLAVVTISPYCTNSSHLSFESEFLGKTCGIALNMLCTVPDPTQENTIGMLGELDVMVLSPIAQALVGDEVLTVESEGIMGELCTSSASICEAQNEVKDKEVPLIHVGEGEKMSCHENLSPVQSRNSKCCNSSNLVTELGTKDQQVSLVGSNCEEKMGYSVNSKKFTQIRNYWVNNCISNAEHKIFDEKSVSKKIDHEVAGNDANLEDCKSKDVLVGSDVSNGEFDDYKSCASEVEVTESDSEEINAKNVNLENYMQGQSNVGNGEEKMEMKSIRESLICNGVEERLTKSISTKQQEHSRTPSLVLQREGSLRVDKEWKRTLACKLYEERITAKLREERSVPIPVKEGEGEEEEMDLLWEAIEVNSKKSEGHKSSTKNKEKKNIDREEESEDEEGEGDDGPVRQLCCLQAFRVSTRKMNMGVGRTNLVKFSKVLKKMSVFHIGRNSSKISEEKNAGQI</sequence>
<name>A0AAV8FUD4_9POAL</name>
<feature type="transmembrane region" description="Helical" evidence="2">
    <location>
        <begin position="46"/>
        <end position="70"/>
    </location>
</feature>
<keyword evidence="4" id="KW-1185">Reference proteome</keyword>
<dbReference type="PANTHER" id="PTHR36760">
    <property type="entry name" value="ACIDIC LEUCINE-RICH NUCLEAR PHOSPHOPROTEIN 32 FAMILY B PROTEIN"/>
    <property type="match status" value="1"/>
</dbReference>
<evidence type="ECO:0000256" key="1">
    <source>
        <dbReference type="SAM" id="MobiDB-lite"/>
    </source>
</evidence>
<comment type="caution">
    <text evidence="3">The sequence shown here is derived from an EMBL/GenBank/DDBJ whole genome shotgun (WGS) entry which is preliminary data.</text>
</comment>
<dbReference type="PANTHER" id="PTHR36760:SF1">
    <property type="entry name" value="ACIDIC LEUCINE-RICH NUCLEAR PHOSPHOPROTEIN 32 FAMILY B PROTEIN"/>
    <property type="match status" value="1"/>
</dbReference>
<keyword evidence="2" id="KW-0472">Membrane</keyword>
<evidence type="ECO:0000313" key="3">
    <source>
        <dbReference type="EMBL" id="KAJ4795036.1"/>
    </source>
</evidence>
<proteinExistence type="predicted"/>
<dbReference type="AlphaFoldDB" id="A0AAV8FUD4"/>
<feature type="region of interest" description="Disordered" evidence="1">
    <location>
        <begin position="426"/>
        <end position="460"/>
    </location>
</feature>
<keyword evidence="2" id="KW-1133">Transmembrane helix</keyword>
<dbReference type="Proteomes" id="UP001140206">
    <property type="component" value="Chromosome 2"/>
</dbReference>
<protein>
    <submittedName>
        <fullName evidence="3">Acidic leucine-rich nuclear phosphoprotein 32 family B protein</fullName>
    </submittedName>
</protein>
<organism evidence="3 4">
    <name type="scientific">Rhynchospora pubera</name>
    <dbReference type="NCBI Taxonomy" id="906938"/>
    <lineage>
        <taxon>Eukaryota</taxon>
        <taxon>Viridiplantae</taxon>
        <taxon>Streptophyta</taxon>
        <taxon>Embryophyta</taxon>
        <taxon>Tracheophyta</taxon>
        <taxon>Spermatophyta</taxon>
        <taxon>Magnoliopsida</taxon>
        <taxon>Liliopsida</taxon>
        <taxon>Poales</taxon>
        <taxon>Cyperaceae</taxon>
        <taxon>Cyperoideae</taxon>
        <taxon>Rhynchosporeae</taxon>
        <taxon>Rhynchospora</taxon>
    </lineage>
</organism>
<reference evidence="3" key="1">
    <citation type="submission" date="2022-08" db="EMBL/GenBank/DDBJ databases">
        <authorList>
            <person name="Marques A."/>
        </authorList>
    </citation>
    <scope>NUCLEOTIDE SEQUENCE</scope>
    <source>
        <strain evidence="3">RhyPub2mFocal</strain>
        <tissue evidence="3">Leaves</tissue>
    </source>
</reference>
<gene>
    <name evidence="3" type="ORF">LUZ62_046282</name>
</gene>
<feature type="transmembrane region" description="Helical" evidence="2">
    <location>
        <begin position="20"/>
        <end position="39"/>
    </location>
</feature>
<evidence type="ECO:0000256" key="2">
    <source>
        <dbReference type="SAM" id="Phobius"/>
    </source>
</evidence>
<feature type="compositionally biased region" description="Basic and acidic residues" evidence="1">
    <location>
        <begin position="426"/>
        <end position="444"/>
    </location>
</feature>
<dbReference type="EMBL" id="JAMFTS010000002">
    <property type="protein sequence ID" value="KAJ4795036.1"/>
    <property type="molecule type" value="Genomic_DNA"/>
</dbReference>
<evidence type="ECO:0000313" key="4">
    <source>
        <dbReference type="Proteomes" id="UP001140206"/>
    </source>
</evidence>
<keyword evidence="2" id="KW-0812">Transmembrane</keyword>
<accession>A0AAV8FUD4</accession>
<feature type="compositionally biased region" description="Acidic residues" evidence="1">
    <location>
        <begin position="445"/>
        <end position="458"/>
    </location>
</feature>